<dbReference type="PANTHER" id="PTHR33171:SF17">
    <property type="entry name" value="LARA-LIKE N-TERMINAL DOMAIN-CONTAINING PROTEIN"/>
    <property type="match status" value="1"/>
</dbReference>
<accession>A0AAD5M348</accession>
<organism evidence="3 4">
    <name type="scientific">Pythium insidiosum</name>
    <name type="common">Pythiosis disease agent</name>
    <dbReference type="NCBI Taxonomy" id="114742"/>
    <lineage>
        <taxon>Eukaryota</taxon>
        <taxon>Sar</taxon>
        <taxon>Stramenopiles</taxon>
        <taxon>Oomycota</taxon>
        <taxon>Peronosporomycetes</taxon>
        <taxon>Pythiales</taxon>
        <taxon>Pythiaceae</taxon>
        <taxon>Pythium</taxon>
    </lineage>
</organism>
<gene>
    <name evidence="3" type="ORF">P43SY_007869</name>
</gene>
<dbReference type="InterPro" id="IPR043166">
    <property type="entry name" value="LarA-like_C"/>
</dbReference>
<dbReference type="InterPro" id="IPR018657">
    <property type="entry name" value="LarA-like_N"/>
</dbReference>
<dbReference type="Gene3D" id="3.40.50.11440">
    <property type="match status" value="1"/>
</dbReference>
<dbReference type="Pfam" id="PF09861">
    <property type="entry name" value="Lar_N"/>
    <property type="match status" value="1"/>
</dbReference>
<dbReference type="EMBL" id="JAKCXM010000096">
    <property type="protein sequence ID" value="KAJ0402727.1"/>
    <property type="molecule type" value="Genomic_DNA"/>
</dbReference>
<proteinExistence type="predicted"/>
<feature type="region of interest" description="Disordered" evidence="1">
    <location>
        <begin position="417"/>
        <end position="455"/>
    </location>
</feature>
<protein>
    <recommendedName>
        <fullName evidence="2">LarA-like N-terminal domain-containing protein</fullName>
    </recommendedName>
</protein>
<evidence type="ECO:0000256" key="1">
    <source>
        <dbReference type="SAM" id="MobiDB-lite"/>
    </source>
</evidence>
<dbReference type="PANTHER" id="PTHR33171">
    <property type="entry name" value="LAR_N DOMAIN-CONTAINING PROTEIN"/>
    <property type="match status" value="1"/>
</dbReference>
<dbReference type="InterPro" id="IPR048068">
    <property type="entry name" value="LarA-like"/>
</dbReference>
<feature type="compositionally biased region" description="Low complexity" evidence="1">
    <location>
        <begin position="417"/>
        <end position="428"/>
    </location>
</feature>
<feature type="domain" description="LarA-like N-terminal" evidence="2">
    <location>
        <begin position="37"/>
        <end position="185"/>
    </location>
</feature>
<dbReference type="AlphaFoldDB" id="A0AAD5M348"/>
<dbReference type="Gene3D" id="3.90.226.30">
    <property type="match status" value="1"/>
</dbReference>
<comment type="caution">
    <text evidence="3">The sequence shown here is derived from an EMBL/GenBank/DDBJ whole genome shotgun (WGS) entry which is preliminary data.</text>
</comment>
<dbReference type="GO" id="GO:0050043">
    <property type="term" value="F:lactate racemase activity"/>
    <property type="evidence" value="ECO:0007669"/>
    <property type="project" value="InterPro"/>
</dbReference>
<sequence>MPLFFAQGSKTTVLSDDDLRAIVQRELQQLEQRRGKAFARVAIVPPDFTRFHSKAGVITQYAYEYLKSAVKDVLPALGTHVPMTSEEITKMFGSMPKELFRVHDWRNDVVTVGHVPAELVHEASDGKVNEPWPAQINKLLWTGEHDLILSIGQVVPHEVMGMANYNKNIFVGTGGSEGINFSHFVGAVYGMERMMGRADNPLRRVLNYASTHFTKHLPIVYIQTVIGRDATGKLVTRGVFVGDDEECFLKAAELSLEVNFELLDAPLEKSIYRTRMAIADDGELVVLAPGVHTFGEDARIDELIRKYGYRTTPEVLAHLNANRDLMKNLSAAAHLIHGSSEGRFKITYCPGGLSREEVEGVGFAYGDLAAMATRYQREGIQDGWNVTSDGERYYYISNPAIGLWAYRGRFEESSRSTASAAPSAASTTQLNEHSDSTVPCVDAGVGGGPFQQRKA</sequence>
<dbReference type="Proteomes" id="UP001209570">
    <property type="component" value="Unassembled WGS sequence"/>
</dbReference>
<evidence type="ECO:0000259" key="2">
    <source>
        <dbReference type="Pfam" id="PF09861"/>
    </source>
</evidence>
<keyword evidence="4" id="KW-1185">Reference proteome</keyword>
<evidence type="ECO:0000313" key="4">
    <source>
        <dbReference type="Proteomes" id="UP001209570"/>
    </source>
</evidence>
<evidence type="ECO:0000313" key="3">
    <source>
        <dbReference type="EMBL" id="KAJ0402727.1"/>
    </source>
</evidence>
<name>A0AAD5M348_PYTIN</name>
<reference evidence="3" key="1">
    <citation type="submission" date="2021-12" db="EMBL/GenBank/DDBJ databases">
        <title>Prjna785345.</title>
        <authorList>
            <person name="Rujirawat T."/>
            <person name="Krajaejun T."/>
        </authorList>
    </citation>
    <scope>NUCLEOTIDE SEQUENCE</scope>
    <source>
        <strain evidence="3">Pi057C3</strain>
    </source>
</reference>